<dbReference type="Pfam" id="PF19086">
    <property type="entry name" value="Terpene_syn_C_2"/>
    <property type="match status" value="1"/>
</dbReference>
<dbReference type="InterPro" id="IPR034686">
    <property type="entry name" value="Terpene_cyclase-like_2"/>
</dbReference>
<name>M3EQW1_9ACTN</name>
<dbReference type="Gene3D" id="1.10.600.10">
    <property type="entry name" value="Farnesyl Diphosphate Synthase"/>
    <property type="match status" value="1"/>
</dbReference>
<dbReference type="PANTHER" id="PTHR35201:SF4">
    <property type="entry name" value="BETA-PINACENE SYNTHASE-RELATED"/>
    <property type="match status" value="1"/>
</dbReference>
<evidence type="ECO:0000256" key="1">
    <source>
        <dbReference type="ARBA" id="ARBA00023239"/>
    </source>
</evidence>
<organism evidence="4 5">
    <name type="scientific">Streptomyces bottropensis ATCC 25435</name>
    <dbReference type="NCBI Taxonomy" id="1054862"/>
    <lineage>
        <taxon>Bacteria</taxon>
        <taxon>Bacillati</taxon>
        <taxon>Actinomycetota</taxon>
        <taxon>Actinomycetes</taxon>
        <taxon>Kitasatosporales</taxon>
        <taxon>Streptomycetaceae</taxon>
        <taxon>Streptomyces</taxon>
    </lineage>
</organism>
<dbReference type="AlphaFoldDB" id="M3EQW1"/>
<evidence type="ECO:0000313" key="4">
    <source>
        <dbReference type="EMBL" id="EMF51443.1"/>
    </source>
</evidence>
<dbReference type="GO" id="GO:0010333">
    <property type="term" value="F:terpene synthase activity"/>
    <property type="evidence" value="ECO:0007669"/>
    <property type="project" value="InterPro"/>
</dbReference>
<comment type="similarity">
    <text evidence="2">Belongs to the terpene synthase family.</text>
</comment>
<dbReference type="InterPro" id="IPR008949">
    <property type="entry name" value="Isoprenoid_synthase_dom_sf"/>
</dbReference>
<evidence type="ECO:0000256" key="2">
    <source>
        <dbReference type="RuleBase" id="RU366034"/>
    </source>
</evidence>
<proteinExistence type="inferred from homology"/>
<keyword evidence="2" id="KW-0479">Metal-binding</keyword>
<keyword evidence="2" id="KW-0460">Magnesium</keyword>
<evidence type="ECO:0000313" key="5">
    <source>
        <dbReference type="Proteomes" id="UP000030760"/>
    </source>
</evidence>
<reference evidence="5" key="1">
    <citation type="journal article" date="2013" name="Genome Announc.">
        <title>Draft Genome Sequence of Streptomyces bottropensis ATCC 25435, a Bottromycin-Producing Actinomycete.</title>
        <authorList>
            <person name="Zhang H."/>
            <person name="Zhou W."/>
            <person name="Zhuang Y."/>
            <person name="Liang X."/>
            <person name="Liu T."/>
        </authorList>
    </citation>
    <scope>NUCLEOTIDE SEQUENCE [LARGE SCALE GENOMIC DNA]</scope>
    <source>
        <strain evidence="5">ATCC 25435</strain>
    </source>
</reference>
<dbReference type="Proteomes" id="UP000030760">
    <property type="component" value="Unassembled WGS sequence"/>
</dbReference>
<dbReference type="SFLD" id="SFLDS00005">
    <property type="entry name" value="Isoprenoid_Synthase_Type_I"/>
    <property type="match status" value="1"/>
</dbReference>
<dbReference type="EMBL" id="KB405096">
    <property type="protein sequence ID" value="EMF51443.1"/>
    <property type="molecule type" value="Genomic_DNA"/>
</dbReference>
<evidence type="ECO:0000256" key="3">
    <source>
        <dbReference type="SAM" id="MobiDB-lite"/>
    </source>
</evidence>
<dbReference type="PANTHER" id="PTHR35201">
    <property type="entry name" value="TERPENE SYNTHASE"/>
    <property type="match status" value="1"/>
</dbReference>
<feature type="region of interest" description="Disordered" evidence="3">
    <location>
        <begin position="1"/>
        <end position="23"/>
    </location>
</feature>
<dbReference type="SFLD" id="SFLDG01020">
    <property type="entry name" value="Terpene_Cyclase_Like_2"/>
    <property type="match status" value="1"/>
</dbReference>
<feature type="compositionally biased region" description="Polar residues" evidence="3">
    <location>
        <begin position="1"/>
        <end position="12"/>
    </location>
</feature>
<dbReference type="GO" id="GO:0046872">
    <property type="term" value="F:metal ion binding"/>
    <property type="evidence" value="ECO:0007669"/>
    <property type="project" value="UniProtKB-KW"/>
</dbReference>
<accession>M3EQW1</accession>
<dbReference type="EC" id="4.2.3.-" evidence="2"/>
<keyword evidence="1 2" id="KW-0456">Lyase</keyword>
<sequence length="422" mass="48543">MTTDSLHRQSVASRIMTDDTARHSGNKVRFGRVLRRAECVRKSAAPRSRRMEHSAWFMDLVAAARRRPGSEGGAEDSRHRQEAAVADTFQIPSFYMPFPARVNPHLQDVRPRVRAWAHSMGLLEPQHTESHHGGWSAEIFDRADFTRFTALTYPHTSAVELELLSGWHSVIWCLDDIFLPWCEALGKRDQILDRIERLMSFLPVATHFSPSGPTPQEPLERALADLWRRTAPSASLSWQFLYTRSLRQFLEASLWETENLTRHRFPDVIEQTEMRRDYGAAGCSALLMEHSLGWEITEDIRVTRPFNVLINAFRDTVDLHNDIVSYPKEVREGVAKNNIVRVTQELHDLSLHDAVSFVNRVLTGRVRTLEETVRTDLPQALYDLPTNQHTQRAVLRHARAIQGWAAGSYHWHEDTDRYRCAA</sequence>
<comment type="cofactor">
    <cofactor evidence="2">
        <name>Mg(2+)</name>
        <dbReference type="ChEBI" id="CHEBI:18420"/>
    </cofactor>
</comment>
<dbReference type="InterPro" id="IPR045683">
    <property type="entry name" value="DUF6192"/>
</dbReference>
<gene>
    <name evidence="4" type="ORF">SBD_7148</name>
</gene>
<protein>
    <recommendedName>
        <fullName evidence="2">Terpene synthase</fullName>
        <ecNumber evidence="2">4.2.3.-</ecNumber>
    </recommendedName>
</protein>
<dbReference type="SUPFAM" id="SSF48576">
    <property type="entry name" value="Terpenoid synthases"/>
    <property type="match status" value="1"/>
</dbReference>
<dbReference type="Pfam" id="PF19691">
    <property type="entry name" value="DUF6192"/>
    <property type="match status" value="1"/>
</dbReference>